<dbReference type="InterPro" id="IPR000337">
    <property type="entry name" value="GPCR_3"/>
</dbReference>
<dbReference type="InterPro" id="IPR001828">
    <property type="entry name" value="ANF_lig-bd_rcpt"/>
</dbReference>
<protein>
    <recommendedName>
        <fullName evidence="13">G-protein coupled receptors family 3 profile domain-containing protein</fullName>
    </recommendedName>
</protein>
<sequence>MLPNFNGFPSRRCVNKNIFTWFVNITLFLLSLSSVAAPSNNLTHHDGSSERTHRVRATFPPPEIEPDIVIGGLFPIHARNVSKNGPPKCGTLNIERGFHRLEAMIFAVDQINRNPNLLPNITLSMSAYDTCDWYTKALEESLEFVMESQSKTICEAGYKPASLASKKNKILAGVVGAASSSVSIQVANLLRLFKLPQISYASTTPDLSDKTKYDFFMRTVPPDNYQARAMVDVVRGLKWTSVFTVHSEGIYGERGIREFSNGAKAANICIAGSYKIEGSNNEMQIKDIITDFGRHEQVRGVILFCTDTDARRLLREVKMQNRAQHFIWVASDYWGTRKKTIKGLEKYAEGAITISLTEAHDPKFKNYFTSLKPGTNRTKVNPWFDEFWEMKFGCRLQNNESSCSKNYSLAASDVRIDDKVPFLIDAVYAFAYGLDKMYKRMCEAQNGLCQRMLKEFERKNLRDELFNLTFTGVTGAVSFDKNGNGPGRYDIYRLERSRYRKVASWNGKLYNATRLFQGGKNGTIPLSDCSSPCEAGYRKIFDKEGSCCWNCERCAEDYYVEDETSCKLCQKGQRPNAKRNGCEPLPRRNIAGSWIVMVMLFSGLGIMCTIFVGTLFLINNDTPLVKASGRELSCTLLFGLLSCYTFSFFMLAEPSPSICAIQRFGLGFSFCVCYASILIRTNRIARIFERSNRSTKPPLFINPASQIAILTVFVSIDIVFSVIGLVKWPPETILAYPTNKDVLLICNIEDYDLVFALTYNVLIIILCTFYAFRTRKTPANFNEARYIGFAMYTTCIIWVAFLPVQIGVNKDYATITLAINTTLNATTLLLCIFGPKVYILVFRPTRNLRSRSLNSWRAHDAKNVPNTQGRLQSDNQVTDPSIQSAVTELGIDNLTTQNEFAQGEAAL</sequence>
<dbReference type="InterPro" id="IPR011500">
    <property type="entry name" value="GPCR_3_9-Cys_dom"/>
</dbReference>
<dbReference type="EMBL" id="RCHS01001014">
    <property type="protein sequence ID" value="RMX55744.1"/>
    <property type="molecule type" value="Genomic_DNA"/>
</dbReference>
<keyword evidence="8" id="KW-0675">Receptor</keyword>
<dbReference type="CDD" id="cd06362">
    <property type="entry name" value="PBP1_mGluR"/>
    <property type="match status" value="1"/>
</dbReference>
<feature type="signal peptide" evidence="12">
    <location>
        <begin position="1"/>
        <end position="36"/>
    </location>
</feature>
<evidence type="ECO:0000313" key="15">
    <source>
        <dbReference type="Proteomes" id="UP000275408"/>
    </source>
</evidence>
<keyword evidence="6" id="KW-0297">G-protein coupled receptor</keyword>
<feature type="transmembrane region" description="Helical" evidence="11">
    <location>
        <begin position="630"/>
        <end position="649"/>
    </location>
</feature>
<evidence type="ECO:0000256" key="10">
    <source>
        <dbReference type="ARBA" id="ARBA00023224"/>
    </source>
</evidence>
<dbReference type="PRINTS" id="PR00593">
    <property type="entry name" value="MTABOTROPICR"/>
</dbReference>
<evidence type="ECO:0000256" key="7">
    <source>
        <dbReference type="ARBA" id="ARBA00023136"/>
    </source>
</evidence>
<dbReference type="PROSITE" id="PS00980">
    <property type="entry name" value="G_PROTEIN_RECEP_F3_2"/>
    <property type="match status" value="1"/>
</dbReference>
<dbReference type="SUPFAM" id="SSF53822">
    <property type="entry name" value="Periplasmic binding protein-like I"/>
    <property type="match status" value="1"/>
</dbReference>
<feature type="domain" description="G-protein coupled receptors family 3 profile" evidence="13">
    <location>
        <begin position="594"/>
        <end position="856"/>
    </location>
</feature>
<dbReference type="FunFam" id="2.10.50.30:FF:000001">
    <property type="entry name" value="metabotropic glutamate receptor 1"/>
    <property type="match status" value="1"/>
</dbReference>
<evidence type="ECO:0000256" key="1">
    <source>
        <dbReference type="ARBA" id="ARBA00004651"/>
    </source>
</evidence>
<name>A0A3M6UQA6_POCDA</name>
<keyword evidence="5 11" id="KW-1133">Transmembrane helix</keyword>
<evidence type="ECO:0000256" key="9">
    <source>
        <dbReference type="ARBA" id="ARBA00023180"/>
    </source>
</evidence>
<dbReference type="OrthoDB" id="425344at2759"/>
<gene>
    <name evidence="14" type="ORF">pdam_00015497</name>
</gene>
<evidence type="ECO:0000313" key="14">
    <source>
        <dbReference type="EMBL" id="RMX55744.1"/>
    </source>
</evidence>
<dbReference type="InterPro" id="IPR050726">
    <property type="entry name" value="mGluR"/>
</dbReference>
<dbReference type="InterPro" id="IPR038550">
    <property type="entry name" value="GPCR_3_9-Cys_sf"/>
</dbReference>
<evidence type="ECO:0000256" key="3">
    <source>
        <dbReference type="ARBA" id="ARBA00022475"/>
    </source>
</evidence>
<keyword evidence="4 11" id="KW-0812">Transmembrane</keyword>
<dbReference type="InterPro" id="IPR017978">
    <property type="entry name" value="GPCR_3_C"/>
</dbReference>
<dbReference type="GO" id="GO:0005886">
    <property type="term" value="C:plasma membrane"/>
    <property type="evidence" value="ECO:0007669"/>
    <property type="project" value="UniProtKB-SubCell"/>
</dbReference>
<keyword evidence="3" id="KW-1003">Cell membrane</keyword>
<feature type="chain" id="PRO_5018270758" description="G-protein coupled receptors family 3 profile domain-containing protein" evidence="12">
    <location>
        <begin position="37"/>
        <end position="907"/>
    </location>
</feature>
<dbReference type="PANTHER" id="PTHR24060">
    <property type="entry name" value="METABOTROPIC GLUTAMATE RECEPTOR"/>
    <property type="match status" value="1"/>
</dbReference>
<keyword evidence="12" id="KW-0732">Signal</keyword>
<evidence type="ECO:0000256" key="2">
    <source>
        <dbReference type="ARBA" id="ARBA00007242"/>
    </source>
</evidence>
<comment type="caution">
    <text evidence="14">The sequence shown here is derived from an EMBL/GenBank/DDBJ whole genome shotgun (WGS) entry which is preliminary data.</text>
</comment>
<comment type="subcellular location">
    <subcellularLocation>
        <location evidence="1">Cell membrane</location>
        <topology evidence="1">Multi-pass membrane protein</topology>
    </subcellularLocation>
</comment>
<reference evidence="14 15" key="1">
    <citation type="journal article" date="2018" name="Sci. Rep.">
        <title>Comparative analysis of the Pocillopora damicornis genome highlights role of immune system in coral evolution.</title>
        <authorList>
            <person name="Cunning R."/>
            <person name="Bay R.A."/>
            <person name="Gillette P."/>
            <person name="Baker A.C."/>
            <person name="Traylor-Knowles N."/>
        </authorList>
    </citation>
    <scope>NUCLEOTIDE SEQUENCE [LARGE SCALE GENOMIC DNA]</scope>
    <source>
        <strain evidence="14">RSMAS</strain>
        <tissue evidence="14">Whole animal</tissue>
    </source>
</reference>
<feature type="transmembrane region" description="Helical" evidence="11">
    <location>
        <begin position="594"/>
        <end position="618"/>
    </location>
</feature>
<dbReference type="Gene3D" id="2.10.50.30">
    <property type="entry name" value="GPCR, family 3, nine cysteines domain"/>
    <property type="match status" value="1"/>
</dbReference>
<comment type="similarity">
    <text evidence="2">Belongs to the G-protein coupled receptor 3 family.</text>
</comment>
<proteinExistence type="inferred from homology"/>
<evidence type="ECO:0000259" key="13">
    <source>
        <dbReference type="PROSITE" id="PS50259"/>
    </source>
</evidence>
<organism evidence="14 15">
    <name type="scientific">Pocillopora damicornis</name>
    <name type="common">Cauliflower coral</name>
    <name type="synonym">Millepora damicornis</name>
    <dbReference type="NCBI Taxonomy" id="46731"/>
    <lineage>
        <taxon>Eukaryota</taxon>
        <taxon>Metazoa</taxon>
        <taxon>Cnidaria</taxon>
        <taxon>Anthozoa</taxon>
        <taxon>Hexacorallia</taxon>
        <taxon>Scleractinia</taxon>
        <taxon>Astrocoeniina</taxon>
        <taxon>Pocilloporidae</taxon>
        <taxon>Pocillopora</taxon>
    </lineage>
</organism>
<keyword evidence="15" id="KW-1185">Reference proteome</keyword>
<dbReference type="Pfam" id="PF07562">
    <property type="entry name" value="NCD3G"/>
    <property type="match status" value="1"/>
</dbReference>
<dbReference type="Pfam" id="PF00003">
    <property type="entry name" value="7tm_3"/>
    <property type="match status" value="1"/>
</dbReference>
<evidence type="ECO:0000256" key="11">
    <source>
        <dbReference type="SAM" id="Phobius"/>
    </source>
</evidence>
<accession>A0A3M6UQA6</accession>
<dbReference type="Gene3D" id="3.40.50.2300">
    <property type="match status" value="2"/>
</dbReference>
<evidence type="ECO:0000256" key="8">
    <source>
        <dbReference type="ARBA" id="ARBA00023170"/>
    </source>
</evidence>
<evidence type="ECO:0000256" key="5">
    <source>
        <dbReference type="ARBA" id="ARBA00022989"/>
    </source>
</evidence>
<keyword evidence="10" id="KW-0807">Transducer</keyword>
<dbReference type="Proteomes" id="UP000275408">
    <property type="component" value="Unassembled WGS sequence"/>
</dbReference>
<feature type="transmembrane region" description="Helical" evidence="11">
    <location>
        <begin position="812"/>
        <end position="841"/>
    </location>
</feature>
<dbReference type="InterPro" id="IPR028082">
    <property type="entry name" value="Peripla_BP_I"/>
</dbReference>
<dbReference type="STRING" id="46731.A0A3M6UQA6"/>
<dbReference type="FunFam" id="3.40.50.2300:FF:000145">
    <property type="entry name" value="Glutamate receptor, metabotropic"/>
    <property type="match status" value="1"/>
</dbReference>
<keyword evidence="7 11" id="KW-0472">Membrane</keyword>
<dbReference type="InterPro" id="IPR017979">
    <property type="entry name" value="GPCR_3_CS"/>
</dbReference>
<dbReference type="AlphaFoldDB" id="A0A3M6UQA6"/>
<dbReference type="Pfam" id="PF01094">
    <property type="entry name" value="ANF_receptor"/>
    <property type="match status" value="1"/>
</dbReference>
<evidence type="ECO:0000256" key="12">
    <source>
        <dbReference type="SAM" id="SignalP"/>
    </source>
</evidence>
<feature type="transmembrane region" description="Helical" evidence="11">
    <location>
        <begin position="784"/>
        <end position="806"/>
    </location>
</feature>
<feature type="transmembrane region" description="Helical" evidence="11">
    <location>
        <begin position="700"/>
        <end position="726"/>
    </location>
</feature>
<feature type="transmembrane region" description="Helical" evidence="11">
    <location>
        <begin position="753"/>
        <end position="772"/>
    </location>
</feature>
<dbReference type="PROSITE" id="PS50259">
    <property type="entry name" value="G_PROTEIN_RECEP_F3_4"/>
    <property type="match status" value="1"/>
</dbReference>
<evidence type="ECO:0000256" key="6">
    <source>
        <dbReference type="ARBA" id="ARBA00023040"/>
    </source>
</evidence>
<dbReference type="InterPro" id="IPR000162">
    <property type="entry name" value="GPCR_3_mtglu_rcpt"/>
</dbReference>
<evidence type="ECO:0000256" key="4">
    <source>
        <dbReference type="ARBA" id="ARBA00022692"/>
    </source>
</evidence>
<keyword evidence="9" id="KW-0325">Glycoprotein</keyword>
<dbReference type="GO" id="GO:0004930">
    <property type="term" value="F:G protein-coupled receptor activity"/>
    <property type="evidence" value="ECO:0007669"/>
    <property type="project" value="UniProtKB-KW"/>
</dbReference>
<dbReference type="OMA" id="TWTMIAF"/>
<feature type="transmembrane region" description="Helical" evidence="11">
    <location>
        <begin position="661"/>
        <end position="679"/>
    </location>
</feature>
<dbReference type="PRINTS" id="PR00248">
    <property type="entry name" value="GPCRMGR"/>
</dbReference>